<dbReference type="Proteomes" id="UP000037784">
    <property type="component" value="Unassembled WGS sequence"/>
</dbReference>
<evidence type="ECO:0000313" key="5">
    <source>
        <dbReference type="Proteomes" id="UP000037784"/>
    </source>
</evidence>
<feature type="domain" description="GFO/IDH/MocA-like oxidoreductase" evidence="3">
    <location>
        <begin position="137"/>
        <end position="266"/>
    </location>
</feature>
<evidence type="ECO:0008006" key="6">
    <source>
        <dbReference type="Google" id="ProtNLM"/>
    </source>
</evidence>
<evidence type="ECO:0000256" key="1">
    <source>
        <dbReference type="ARBA" id="ARBA00023002"/>
    </source>
</evidence>
<dbReference type="InterPro" id="IPR000683">
    <property type="entry name" value="Gfo/Idh/MocA-like_OxRdtase_N"/>
</dbReference>
<dbReference type="PANTHER" id="PTHR43818:SF11">
    <property type="entry name" value="BCDNA.GH03377"/>
    <property type="match status" value="1"/>
</dbReference>
<evidence type="ECO:0000313" key="4">
    <source>
        <dbReference type="EMBL" id="GAP62762.1"/>
    </source>
</evidence>
<protein>
    <recommendedName>
        <fullName evidence="6">Oxidoreductase</fullName>
    </recommendedName>
</protein>
<comment type="caution">
    <text evidence="4">The sequence shown here is derived from an EMBL/GenBank/DDBJ whole genome shotgun (WGS) entry which is preliminary data.</text>
</comment>
<dbReference type="GO" id="GO:0000166">
    <property type="term" value="F:nucleotide binding"/>
    <property type="evidence" value="ECO:0007669"/>
    <property type="project" value="InterPro"/>
</dbReference>
<dbReference type="Gene3D" id="3.30.360.10">
    <property type="entry name" value="Dihydrodipicolinate Reductase, domain 2"/>
    <property type="match status" value="1"/>
</dbReference>
<dbReference type="GO" id="GO:0016491">
    <property type="term" value="F:oxidoreductase activity"/>
    <property type="evidence" value="ECO:0007669"/>
    <property type="project" value="UniProtKB-KW"/>
</dbReference>
<proteinExistence type="predicted"/>
<dbReference type="InterPro" id="IPR036291">
    <property type="entry name" value="NAD(P)-bd_dom_sf"/>
</dbReference>
<dbReference type="OrthoDB" id="9815825at2"/>
<dbReference type="SUPFAM" id="SSF51735">
    <property type="entry name" value="NAD(P)-binding Rossmann-fold domains"/>
    <property type="match status" value="1"/>
</dbReference>
<sequence>MATVYRIGVIGTGFAEKVTIPALQRHARFEVVALAARNPEKTRAVAERFGIPHWYTDWQALLARDDLDAVAIVTPPYLHHEMTMAALEADLHVLCEKPMALNAEQAFEMWRTAQQRHRTAMICHEFRYLPARQVFGDLVAQGVLGSLRRLLIQAHMDVFADPTRPWSWWSDAARGGGMLGAIGSHYFDALHHWFGRLPVRVWGRLSTFIPERPTEDGEMRPVTSDDAALAVVEYDDGGQAVFDLMAVAVPRRESLVMAVGSEGTIVLEGDTRVRVARQGEPFSEHPVPTLERQPDEHWLLAPFMRLLDDFAWGIDKEASPSPNFYDGLAHQLFLDAVRLSEEVRSWVPYDLDEFLESHSK</sequence>
<dbReference type="PANTHER" id="PTHR43818">
    <property type="entry name" value="BCDNA.GH03377"/>
    <property type="match status" value="1"/>
</dbReference>
<dbReference type="SUPFAM" id="SSF55347">
    <property type="entry name" value="Glyceraldehyde-3-phosphate dehydrogenase-like, C-terminal domain"/>
    <property type="match status" value="1"/>
</dbReference>
<dbReference type="InterPro" id="IPR050463">
    <property type="entry name" value="Gfo/Idh/MocA_oxidrdct_glycsds"/>
</dbReference>
<accession>A0A0M8K883</accession>
<dbReference type="AlphaFoldDB" id="A0A0M8K883"/>
<evidence type="ECO:0000259" key="2">
    <source>
        <dbReference type="Pfam" id="PF01408"/>
    </source>
</evidence>
<dbReference type="Pfam" id="PF01408">
    <property type="entry name" value="GFO_IDH_MocA"/>
    <property type="match status" value="1"/>
</dbReference>
<feature type="domain" description="Gfo/Idh/MocA-like oxidoreductase N-terminal" evidence="2">
    <location>
        <begin position="6"/>
        <end position="122"/>
    </location>
</feature>
<evidence type="ECO:0000259" key="3">
    <source>
        <dbReference type="Pfam" id="PF22725"/>
    </source>
</evidence>
<name>A0A0M8K883_9CHLR</name>
<dbReference type="EMBL" id="BBZA01000079">
    <property type="protein sequence ID" value="GAP62762.1"/>
    <property type="molecule type" value="Genomic_DNA"/>
</dbReference>
<reference evidence="5" key="2">
    <citation type="submission" date="2015-08" db="EMBL/GenBank/DDBJ databases">
        <title>Draft Genome Sequence of a Heterotrophic Facultative Anaerobic Bacterium Ardenticatena maritima Strain 110S.</title>
        <authorList>
            <person name="Kawaichi S."/>
            <person name="Yoshida T."/>
            <person name="Sako Y."/>
            <person name="Nakamura R."/>
        </authorList>
    </citation>
    <scope>NUCLEOTIDE SEQUENCE [LARGE SCALE GENOMIC DNA]</scope>
    <source>
        <strain evidence="5">110S</strain>
    </source>
</reference>
<organism evidence="4 5">
    <name type="scientific">Ardenticatena maritima</name>
    <dbReference type="NCBI Taxonomy" id="872965"/>
    <lineage>
        <taxon>Bacteria</taxon>
        <taxon>Bacillati</taxon>
        <taxon>Chloroflexota</taxon>
        <taxon>Ardenticatenia</taxon>
        <taxon>Ardenticatenales</taxon>
        <taxon>Ardenticatenaceae</taxon>
        <taxon>Ardenticatena</taxon>
    </lineage>
</organism>
<keyword evidence="5" id="KW-1185">Reference proteome</keyword>
<dbReference type="InParanoid" id="A0A0M8K883"/>
<keyword evidence="1" id="KW-0560">Oxidoreductase</keyword>
<dbReference type="InterPro" id="IPR055170">
    <property type="entry name" value="GFO_IDH_MocA-like_dom"/>
</dbReference>
<gene>
    <name evidence="4" type="ORF">ARMA_1185</name>
</gene>
<dbReference type="RefSeq" id="WP_054492669.1">
    <property type="nucleotide sequence ID" value="NZ_BBZA01000079.1"/>
</dbReference>
<dbReference type="Pfam" id="PF22725">
    <property type="entry name" value="GFO_IDH_MocA_C3"/>
    <property type="match status" value="1"/>
</dbReference>
<dbReference type="Gene3D" id="3.40.50.720">
    <property type="entry name" value="NAD(P)-binding Rossmann-like Domain"/>
    <property type="match status" value="1"/>
</dbReference>
<reference evidence="4 5" key="1">
    <citation type="journal article" date="2015" name="Genome Announc.">
        <title>Draft Genome Sequence of a Heterotrophic Facultative Anaerobic Thermophilic Bacterium, Ardenticatena maritima Strain 110ST.</title>
        <authorList>
            <person name="Kawaichi S."/>
            <person name="Yoshida T."/>
            <person name="Sako Y."/>
            <person name="Nakamura R."/>
        </authorList>
    </citation>
    <scope>NUCLEOTIDE SEQUENCE [LARGE SCALE GENOMIC DNA]</scope>
    <source>
        <strain evidence="4 5">110S</strain>
    </source>
</reference>